<dbReference type="InterPro" id="IPR012874">
    <property type="entry name" value="DUF1673_METspp"/>
</dbReference>
<dbReference type="Pfam" id="PF07895">
    <property type="entry name" value="DUF1673"/>
    <property type="match status" value="1"/>
</dbReference>
<proteinExistence type="predicted"/>
<keyword evidence="1" id="KW-1133">Transmembrane helix</keyword>
<comment type="caution">
    <text evidence="2">The sequence shown here is derived from an EMBL/GenBank/DDBJ whole genome shotgun (WGS) entry which is preliminary data.</text>
</comment>
<sequence>MNEGEKMDVFTKSIRKLMGWCPNAKTLETQHSIHPEYFETNNQSREKDAGNSPILPSGWWNKRHNRMLIMSTGLTLFSIFWIGFQGGSLRDEAFILGLISGIIFNPLLCIWNWRFLDKIKNSDKRVQTKNKLMIIAGILGLITLLMESLSLGWRFVLTFSLTCASGFCLTVFLYYFTEIYWENKNKKIVLIYGYKTPEVYIANA</sequence>
<name>A0ABU2D2M7_9EURY</name>
<evidence type="ECO:0000256" key="1">
    <source>
        <dbReference type="SAM" id="Phobius"/>
    </source>
</evidence>
<protein>
    <submittedName>
        <fullName evidence="2">DUF1673 domain-containing protein</fullName>
    </submittedName>
</protein>
<keyword evidence="1" id="KW-0472">Membrane</keyword>
<dbReference type="Proteomes" id="UP001246244">
    <property type="component" value="Unassembled WGS sequence"/>
</dbReference>
<feature type="transmembrane region" description="Helical" evidence="1">
    <location>
        <begin position="132"/>
        <end position="149"/>
    </location>
</feature>
<evidence type="ECO:0000313" key="2">
    <source>
        <dbReference type="EMBL" id="MDR7666234.1"/>
    </source>
</evidence>
<dbReference type="RefSeq" id="WP_310576260.1">
    <property type="nucleotide sequence ID" value="NZ_JAVKPK010000042.1"/>
</dbReference>
<organism evidence="2 3">
    <name type="scientific">Methanosarcina baikalica</name>
    <dbReference type="NCBI Taxonomy" id="3073890"/>
    <lineage>
        <taxon>Archaea</taxon>
        <taxon>Methanobacteriati</taxon>
        <taxon>Methanobacteriota</taxon>
        <taxon>Stenosarchaea group</taxon>
        <taxon>Methanomicrobia</taxon>
        <taxon>Methanosarcinales</taxon>
        <taxon>Methanosarcinaceae</taxon>
        <taxon>Methanosarcina</taxon>
    </lineage>
</organism>
<dbReference type="EMBL" id="JAVKPK010000042">
    <property type="protein sequence ID" value="MDR7666234.1"/>
    <property type="molecule type" value="Genomic_DNA"/>
</dbReference>
<feature type="transmembrane region" description="Helical" evidence="1">
    <location>
        <begin position="67"/>
        <end position="87"/>
    </location>
</feature>
<keyword evidence="1" id="KW-0812">Transmembrane</keyword>
<reference evidence="3" key="1">
    <citation type="submission" date="2023-07" db="EMBL/GenBank/DDBJ databases">
        <title>Whole-genome sequencing of a new Methanosarcina sp. Z-7115.</title>
        <authorList>
            <person name="Zhilina T.N."/>
            <person name="Merkel A.Y."/>
        </authorList>
    </citation>
    <scope>NUCLEOTIDE SEQUENCE [LARGE SCALE GENOMIC DNA]</scope>
    <source>
        <strain evidence="3">Z-7115</strain>
    </source>
</reference>
<gene>
    <name evidence="2" type="ORF">RG963_10690</name>
</gene>
<keyword evidence="3" id="KW-1185">Reference proteome</keyword>
<feature type="transmembrane region" description="Helical" evidence="1">
    <location>
        <begin position="155"/>
        <end position="177"/>
    </location>
</feature>
<accession>A0ABU2D2M7</accession>
<evidence type="ECO:0000313" key="3">
    <source>
        <dbReference type="Proteomes" id="UP001246244"/>
    </source>
</evidence>
<feature type="transmembrane region" description="Helical" evidence="1">
    <location>
        <begin position="93"/>
        <end position="111"/>
    </location>
</feature>